<dbReference type="PANTHER" id="PTHR43441">
    <property type="entry name" value="RIBOSOMAL-PROTEIN-SERINE ACETYLTRANSFERASE"/>
    <property type="match status" value="1"/>
</dbReference>
<dbReference type="Proteomes" id="UP000778797">
    <property type="component" value="Unassembled WGS sequence"/>
</dbReference>
<accession>A0ABS8ES89</accession>
<dbReference type="PROSITE" id="PS51186">
    <property type="entry name" value="GNAT"/>
    <property type="match status" value="1"/>
</dbReference>
<dbReference type="InterPro" id="IPR000182">
    <property type="entry name" value="GNAT_dom"/>
</dbReference>
<reference evidence="3" key="1">
    <citation type="submission" date="2021-03" db="EMBL/GenBank/DDBJ databases">
        <title>Genome of Cognatishimia sp. F0-27.</title>
        <authorList>
            <person name="Ping X."/>
        </authorList>
    </citation>
    <scope>NUCLEOTIDE SEQUENCE [LARGE SCALE GENOMIC DNA]</scope>
    <source>
        <strain evidence="3">E313</strain>
    </source>
</reference>
<dbReference type="SUPFAM" id="SSF55729">
    <property type="entry name" value="Acyl-CoA N-acyltransferases (Nat)"/>
    <property type="match status" value="1"/>
</dbReference>
<dbReference type="Gene3D" id="3.40.630.30">
    <property type="match status" value="1"/>
</dbReference>
<sequence>MRFEDYSIRLLKESDLESYYNMVQKNRARLEDFFTGTVSRTATFEDTKAFLSEIADKANKRQYFPYIIIEDSTNAIIGFLDLKNIDWSIPKSEMGLYIDEDYAGKGISTKAFVLFQEHCFKTYRFKKLFLRTHSKNYAARKVAEQAGFEIEGTIRRDYVTTSGELVDLIYYGKLG</sequence>
<dbReference type="RefSeq" id="WP_227477880.1">
    <property type="nucleotide sequence ID" value="NZ_JAFMPT010000021.1"/>
</dbReference>
<keyword evidence="3" id="KW-1185">Reference proteome</keyword>
<dbReference type="Pfam" id="PF13302">
    <property type="entry name" value="Acetyltransf_3"/>
    <property type="match status" value="1"/>
</dbReference>
<evidence type="ECO:0000313" key="3">
    <source>
        <dbReference type="Proteomes" id="UP000778797"/>
    </source>
</evidence>
<evidence type="ECO:0000313" key="2">
    <source>
        <dbReference type="EMBL" id="MCC1485390.1"/>
    </source>
</evidence>
<evidence type="ECO:0000259" key="1">
    <source>
        <dbReference type="PROSITE" id="PS51186"/>
    </source>
</evidence>
<comment type="caution">
    <text evidence="2">The sequence shown here is derived from an EMBL/GenBank/DDBJ whole genome shotgun (WGS) entry which is preliminary data.</text>
</comment>
<feature type="domain" description="N-acetyltransferase" evidence="1">
    <location>
        <begin position="6"/>
        <end position="172"/>
    </location>
</feature>
<dbReference type="PANTHER" id="PTHR43441:SF2">
    <property type="entry name" value="FAMILY ACETYLTRANSFERASE, PUTATIVE (AFU_ORTHOLOGUE AFUA_7G00850)-RELATED"/>
    <property type="match status" value="1"/>
</dbReference>
<gene>
    <name evidence="2" type="ORF">J1C55_12365</name>
</gene>
<dbReference type="InterPro" id="IPR051908">
    <property type="entry name" value="Ribosomal_N-acetyltransferase"/>
</dbReference>
<reference evidence="3" key="2">
    <citation type="submission" date="2023-07" db="EMBL/GenBank/DDBJ databases">
        <title>Genome of Winogradskyella sp. E313.</title>
        <authorList>
            <person name="Zhou Y."/>
        </authorList>
    </citation>
    <scope>NUCLEOTIDE SEQUENCE [LARGE SCALE GENOMIC DNA]</scope>
    <source>
        <strain evidence="3">E313</strain>
    </source>
</reference>
<organism evidence="2 3">
    <name type="scientific">Winogradskyella immobilis</name>
    <dbReference type="NCBI Taxonomy" id="2816852"/>
    <lineage>
        <taxon>Bacteria</taxon>
        <taxon>Pseudomonadati</taxon>
        <taxon>Bacteroidota</taxon>
        <taxon>Flavobacteriia</taxon>
        <taxon>Flavobacteriales</taxon>
        <taxon>Flavobacteriaceae</taxon>
        <taxon>Winogradskyella</taxon>
    </lineage>
</organism>
<protein>
    <submittedName>
        <fullName evidence="2">GNAT family N-acetyltransferase</fullName>
    </submittedName>
</protein>
<dbReference type="InterPro" id="IPR016181">
    <property type="entry name" value="Acyl_CoA_acyltransferase"/>
</dbReference>
<name>A0ABS8ES89_9FLAO</name>
<dbReference type="EMBL" id="JAFMPT010000021">
    <property type="protein sequence ID" value="MCC1485390.1"/>
    <property type="molecule type" value="Genomic_DNA"/>
</dbReference>
<proteinExistence type="predicted"/>